<evidence type="ECO:0000256" key="5">
    <source>
        <dbReference type="ARBA" id="ARBA00022989"/>
    </source>
</evidence>
<evidence type="ECO:0000313" key="8">
    <source>
        <dbReference type="EMBL" id="CAI0545179.1"/>
    </source>
</evidence>
<feature type="transmembrane region" description="Helical" evidence="7">
    <location>
        <begin position="12"/>
        <end position="34"/>
    </location>
</feature>
<dbReference type="PANTHER" id="PTHR31376:SF17">
    <property type="entry name" value="PURINE PERMEASE 21-RELATED"/>
    <property type="match status" value="1"/>
</dbReference>
<reference evidence="8" key="1">
    <citation type="submission" date="2022-08" db="EMBL/GenBank/DDBJ databases">
        <authorList>
            <person name="Gutierrez-Valencia J."/>
        </authorList>
    </citation>
    <scope>NUCLEOTIDE SEQUENCE</scope>
</reference>
<dbReference type="PANTHER" id="PTHR31376">
    <property type="entry name" value="OS09G0467300 PROTEIN-RELATED"/>
    <property type="match status" value="1"/>
</dbReference>
<evidence type="ECO:0000256" key="3">
    <source>
        <dbReference type="ARBA" id="ARBA00022448"/>
    </source>
</evidence>
<sequence length="103" mass="11453">MDAYRLGTVPYLMVLIWIAVFWQMFSIGAVGLIFEVSSLFSNSISAVGLPIVPIMAVFFFNDKMNGIKGVSMALAVWGFVSYVYQYYVDGQKSDKKTLDEASS</sequence>
<evidence type="ECO:0000256" key="7">
    <source>
        <dbReference type="SAM" id="Phobius"/>
    </source>
</evidence>
<dbReference type="AlphaFoldDB" id="A0AAV0QJ77"/>
<evidence type="ECO:0000313" key="9">
    <source>
        <dbReference type="Proteomes" id="UP001154282"/>
    </source>
</evidence>
<proteinExistence type="inferred from homology"/>
<dbReference type="GO" id="GO:0016020">
    <property type="term" value="C:membrane"/>
    <property type="evidence" value="ECO:0007669"/>
    <property type="project" value="UniProtKB-SubCell"/>
</dbReference>
<comment type="subcellular location">
    <subcellularLocation>
        <location evidence="1">Membrane</location>
    </subcellularLocation>
</comment>
<accession>A0AAV0QJ77</accession>
<comment type="caution">
    <text evidence="8">The sequence shown here is derived from an EMBL/GenBank/DDBJ whole genome shotgun (WGS) entry which is preliminary data.</text>
</comment>
<dbReference type="Pfam" id="PF16913">
    <property type="entry name" value="PUNUT"/>
    <property type="match status" value="1"/>
</dbReference>
<keyword evidence="5 7" id="KW-1133">Transmembrane helix</keyword>
<dbReference type="GO" id="GO:0005345">
    <property type="term" value="F:purine nucleobase transmembrane transporter activity"/>
    <property type="evidence" value="ECO:0007669"/>
    <property type="project" value="UniProtKB-ARBA"/>
</dbReference>
<organism evidence="8 9">
    <name type="scientific">Linum tenue</name>
    <dbReference type="NCBI Taxonomy" id="586396"/>
    <lineage>
        <taxon>Eukaryota</taxon>
        <taxon>Viridiplantae</taxon>
        <taxon>Streptophyta</taxon>
        <taxon>Embryophyta</taxon>
        <taxon>Tracheophyta</taxon>
        <taxon>Spermatophyta</taxon>
        <taxon>Magnoliopsida</taxon>
        <taxon>eudicotyledons</taxon>
        <taxon>Gunneridae</taxon>
        <taxon>Pentapetalae</taxon>
        <taxon>rosids</taxon>
        <taxon>fabids</taxon>
        <taxon>Malpighiales</taxon>
        <taxon>Linaceae</taxon>
        <taxon>Linum</taxon>
    </lineage>
</organism>
<dbReference type="GO" id="GO:0015211">
    <property type="term" value="F:purine nucleoside transmembrane transporter activity"/>
    <property type="evidence" value="ECO:0007669"/>
    <property type="project" value="InterPro"/>
</dbReference>
<dbReference type="InterPro" id="IPR030182">
    <property type="entry name" value="PUP_plant"/>
</dbReference>
<gene>
    <name evidence="8" type="ORF">LITE_LOCUS43465</name>
</gene>
<keyword evidence="4 7" id="KW-0812">Transmembrane</keyword>
<dbReference type="EMBL" id="CAMGYJ010000009">
    <property type="protein sequence ID" value="CAI0545179.1"/>
    <property type="molecule type" value="Genomic_DNA"/>
</dbReference>
<comment type="similarity">
    <text evidence="2">Belongs to the purine permeases (TC 2.A.7.14) family.</text>
</comment>
<name>A0AAV0QJ77_9ROSI</name>
<protein>
    <recommendedName>
        <fullName evidence="10">Purine permease</fullName>
    </recommendedName>
</protein>
<keyword evidence="3" id="KW-0813">Transport</keyword>
<keyword evidence="9" id="KW-1185">Reference proteome</keyword>
<evidence type="ECO:0000256" key="6">
    <source>
        <dbReference type="ARBA" id="ARBA00023136"/>
    </source>
</evidence>
<dbReference type="Proteomes" id="UP001154282">
    <property type="component" value="Unassembled WGS sequence"/>
</dbReference>
<evidence type="ECO:0008006" key="10">
    <source>
        <dbReference type="Google" id="ProtNLM"/>
    </source>
</evidence>
<evidence type="ECO:0000256" key="2">
    <source>
        <dbReference type="ARBA" id="ARBA00006213"/>
    </source>
</evidence>
<evidence type="ECO:0000256" key="4">
    <source>
        <dbReference type="ARBA" id="ARBA00022692"/>
    </source>
</evidence>
<feature type="transmembrane region" description="Helical" evidence="7">
    <location>
        <begin position="40"/>
        <end position="60"/>
    </location>
</feature>
<keyword evidence="6 7" id="KW-0472">Membrane</keyword>
<evidence type="ECO:0000256" key="1">
    <source>
        <dbReference type="ARBA" id="ARBA00004370"/>
    </source>
</evidence>
<feature type="transmembrane region" description="Helical" evidence="7">
    <location>
        <begin position="67"/>
        <end position="87"/>
    </location>
</feature>